<reference evidence="2" key="1">
    <citation type="journal article" date="2023" name="Front. Plant Sci.">
        <title>Chromosomal-level genome assembly of Melastoma candidum provides insights into trichome evolution.</title>
        <authorList>
            <person name="Zhong Y."/>
            <person name="Wu W."/>
            <person name="Sun C."/>
            <person name="Zou P."/>
            <person name="Liu Y."/>
            <person name="Dai S."/>
            <person name="Zhou R."/>
        </authorList>
    </citation>
    <scope>NUCLEOTIDE SEQUENCE [LARGE SCALE GENOMIC DNA]</scope>
</reference>
<evidence type="ECO:0000313" key="1">
    <source>
        <dbReference type="EMBL" id="KAI4366874.1"/>
    </source>
</evidence>
<comment type="caution">
    <text evidence="1">The sequence shown here is derived from an EMBL/GenBank/DDBJ whole genome shotgun (WGS) entry which is preliminary data.</text>
</comment>
<name>A0ACB9QP09_9MYRT</name>
<dbReference type="Proteomes" id="UP001057402">
    <property type="component" value="Chromosome 6"/>
</dbReference>
<sequence length="536" mass="57568">MDLAASPITSSASVSNDKDFIDLGTHQDADHGVGEGTATGSDRDGGVFDDRLGGREEIVPSYDFQPLRAANSLLKTSSITGIRHYSSLDYFEPAKVIVEKDNHTMDTALLLEIDRTMKMHTDNLLHALEGVSARLTQLETRARNLENSVDDLKVSVRNIHGSSDGKTRHLENILKEVQTGVQAIKDKQEILETHFQMAKVCVPPAAPPTDALKTAEAWQSSPPLPSQPPPQSMPVLSIPNAPPTPSVPQPNLTPALAQVPSQFPTRQVPPAPQREPYFQQPGHGQNQEASTQHQPNPLALAQMPHPSPAVPPPHQQYPPHSQPLYPPPAHPSQPHQSGPPMPSPQSQLSHHAEEGSYPPHQAFHPKVPQSASQSPTGPPPPSQQYYGTGPQMYDQPPPPRSSSGYSTGYGLPSGPIEPSYGSGSQYGSSSPMKSQQHPQGGGMGSVYPQLPTARVLPHALPTASAVSSGSGSAGLGNRVPIDDVVDKVTSMGFSRDQVRATVRRLTDNGQAVDLNIVLDKLMNDSDVQPPRVWFGR</sequence>
<organism evidence="1 2">
    <name type="scientific">Melastoma candidum</name>
    <dbReference type="NCBI Taxonomy" id="119954"/>
    <lineage>
        <taxon>Eukaryota</taxon>
        <taxon>Viridiplantae</taxon>
        <taxon>Streptophyta</taxon>
        <taxon>Embryophyta</taxon>
        <taxon>Tracheophyta</taxon>
        <taxon>Spermatophyta</taxon>
        <taxon>Magnoliopsida</taxon>
        <taxon>eudicotyledons</taxon>
        <taxon>Gunneridae</taxon>
        <taxon>Pentapetalae</taxon>
        <taxon>rosids</taxon>
        <taxon>malvids</taxon>
        <taxon>Myrtales</taxon>
        <taxon>Melastomataceae</taxon>
        <taxon>Melastomatoideae</taxon>
        <taxon>Melastomateae</taxon>
        <taxon>Melastoma</taxon>
    </lineage>
</organism>
<accession>A0ACB9QP09</accession>
<evidence type="ECO:0000313" key="2">
    <source>
        <dbReference type="Proteomes" id="UP001057402"/>
    </source>
</evidence>
<keyword evidence="2" id="KW-1185">Reference proteome</keyword>
<dbReference type="EMBL" id="CM042885">
    <property type="protein sequence ID" value="KAI4366874.1"/>
    <property type="molecule type" value="Genomic_DNA"/>
</dbReference>
<proteinExistence type="predicted"/>
<gene>
    <name evidence="1" type="ORF">MLD38_022684</name>
</gene>
<protein>
    <submittedName>
        <fullName evidence="1">Uncharacterized protein</fullName>
    </submittedName>
</protein>